<reference evidence="3 4" key="1">
    <citation type="submission" date="2020-12" db="EMBL/GenBank/DDBJ databases">
        <title>Effect of drift, selection, and recombination on the evolution of hybrid genomes in Candida yeast pathogens.</title>
        <authorList>
            <person name="Mixao V."/>
            <person name="Ksiezopolska E."/>
            <person name="Saus E."/>
            <person name="Boekhout T."/>
            <person name="Gacser A."/>
            <person name="Gabaldon T."/>
        </authorList>
    </citation>
    <scope>NUCLEOTIDE SEQUENCE [LARGE SCALE GENOMIC DNA]</scope>
    <source>
        <strain evidence="3 4">BP57</strain>
    </source>
</reference>
<keyword evidence="1" id="KW-0802">TPR repeat</keyword>
<accession>A0A8H7ZKA2</accession>
<evidence type="ECO:0000313" key="3">
    <source>
        <dbReference type="EMBL" id="KAG5421500.1"/>
    </source>
</evidence>
<evidence type="ECO:0000256" key="2">
    <source>
        <dbReference type="SAM" id="MobiDB-lite"/>
    </source>
</evidence>
<name>A0A8H7ZKA2_9ASCO</name>
<protein>
    <submittedName>
        <fullName evidence="3">TFC4</fullName>
    </submittedName>
</protein>
<keyword evidence="4" id="KW-1185">Reference proteome</keyword>
<dbReference type="GO" id="GO:0000127">
    <property type="term" value="C:transcription factor TFIIIC complex"/>
    <property type="evidence" value="ECO:0007669"/>
    <property type="project" value="TreeGrafter"/>
</dbReference>
<dbReference type="InterPro" id="IPR019734">
    <property type="entry name" value="TPR_rpt"/>
</dbReference>
<dbReference type="Pfam" id="PF14559">
    <property type="entry name" value="TPR_19"/>
    <property type="match status" value="1"/>
</dbReference>
<dbReference type="GO" id="GO:0006383">
    <property type="term" value="P:transcription by RNA polymerase III"/>
    <property type="evidence" value="ECO:0007669"/>
    <property type="project" value="InterPro"/>
</dbReference>
<sequence>MSQQQEEQLPSNNYFEDNKLQGLDHEDDDDDDRIDKALTQLDMSDLDMEEGELDLGDDDDDDEEPLFIPSDDEDDDEFKDMSLDEDDYDDEYNFKDALKGASNFKVRNRREKLSKHNKSYYRKRMMRADNRELDPEVRMNLSLANEAFVRNDLQVAQQLYVDVIKKDPKNFSAYKAIGEIYKSQGKLDECCSSWLLAANLHPWDSDFWGQVAELSNELGHIDQAIYCYTRAITSDTRRSANYILERALLYKEKRQFGKALDGFQKIRQLYPQDTNIIKYLAGVYSEQKRLNDAINLYMRILDQNINPDIESEELYPKFDWPELNILLELHVQHRSLKLGINVLKLAARWIQGRLDETWWDENDDSEFDSKRRFKKLNHLKSSRDLADFKSKPYDLPIDIRFKLGTLRLGLNQKEEAMHHFEYLLDDNQTEIADLNFEAGKQLQEFGYYEEALTFLTRAFGNEELVSSFDLVSLLGKCYFEIADYTEAKEAYEELLTHSPNNVDFKLALAETLYHLGDDVRAEALINEVQMVNQKNWQKDKSHDEPETAAAAAAEGFSLIRNKFRKAPKRAKLSEQEKEEVEANAKRKVLEKYGRMERLQDSMNSGDRVAIAAWIQLASQLIEMFTSIKSFFPKDRSKRFKGIIRYRTRKDIDLDEKLARAYNLLEGFNSEETFTRQTLVSKTEFRGLTYDQWFDIFAQFGLLMSKYEDNTEYADDIINIALSVNIFVHDKSKDAMLRLLKLMFGIKQEQAATTVFHNIRTFLLQNQFSPYMCRLFFCCYSSGAIFAETFSCYNHQKFFLRQIKAYDSCYTKESVSGMPNITADVSNIELGSSHPDLIYIYANLLGGKGSHSSLVFYLNRAYKCFSKDSMICLVLGLAHVHRSMQRLSSNRHIQLLQGISILLEYKTNRLRTNPSIYEVQEIEYNFGRLFHMLGLTSLAVGHYNKVLKISDDCGKDIDEDYDLKWEAAYNLSLIYSVNGNSQMARHLTEKYLTM</sequence>
<dbReference type="PANTHER" id="PTHR23082">
    <property type="entry name" value="TRANSCRIPTION INITIATION FACTOR IIIC TFIIIC , POLYPEPTIDE 3-RELATED"/>
    <property type="match status" value="1"/>
</dbReference>
<dbReference type="Proteomes" id="UP000669133">
    <property type="component" value="Unassembled WGS sequence"/>
</dbReference>
<dbReference type="InterPro" id="IPR039340">
    <property type="entry name" value="Tfc4/TFIIIC-102/Sfc4"/>
</dbReference>
<organism evidence="3 4">
    <name type="scientific">Candida metapsilosis</name>
    <dbReference type="NCBI Taxonomy" id="273372"/>
    <lineage>
        <taxon>Eukaryota</taxon>
        <taxon>Fungi</taxon>
        <taxon>Dikarya</taxon>
        <taxon>Ascomycota</taxon>
        <taxon>Saccharomycotina</taxon>
        <taxon>Pichiomycetes</taxon>
        <taxon>Debaryomycetaceae</taxon>
        <taxon>Candida/Lodderomyces clade</taxon>
        <taxon>Candida</taxon>
    </lineage>
</organism>
<dbReference type="RefSeq" id="XP_067550616.1">
    <property type="nucleotide sequence ID" value="XM_067694972.1"/>
</dbReference>
<evidence type="ECO:0000256" key="1">
    <source>
        <dbReference type="PROSITE-ProRule" id="PRU00339"/>
    </source>
</evidence>
<dbReference type="OrthoDB" id="9991317at2759"/>
<gene>
    <name evidence="3" type="ORF">I9W82_000591</name>
</gene>
<dbReference type="InterPro" id="IPR011990">
    <property type="entry name" value="TPR-like_helical_dom_sf"/>
</dbReference>
<dbReference type="AlphaFoldDB" id="A0A8H7ZKA2"/>
<dbReference type="PROSITE" id="PS50005">
    <property type="entry name" value="TPR"/>
    <property type="match status" value="2"/>
</dbReference>
<dbReference type="Gene3D" id="1.25.40.10">
    <property type="entry name" value="Tetratricopeptide repeat domain"/>
    <property type="match status" value="3"/>
</dbReference>
<feature type="repeat" description="TPR" evidence="1">
    <location>
        <begin position="240"/>
        <end position="273"/>
    </location>
</feature>
<dbReference type="PANTHER" id="PTHR23082:SF0">
    <property type="entry name" value="GENERAL TRANSCRIPTION FACTOR 3C POLYPEPTIDE 3"/>
    <property type="match status" value="1"/>
</dbReference>
<feature type="compositionally biased region" description="Acidic residues" evidence="2">
    <location>
        <begin position="44"/>
        <end position="78"/>
    </location>
</feature>
<dbReference type="EMBL" id="JAEOAQ010000001">
    <property type="protein sequence ID" value="KAG5421500.1"/>
    <property type="molecule type" value="Genomic_DNA"/>
</dbReference>
<feature type="compositionally biased region" description="Polar residues" evidence="2">
    <location>
        <begin position="1"/>
        <end position="15"/>
    </location>
</feature>
<proteinExistence type="predicted"/>
<dbReference type="SUPFAM" id="SSF48452">
    <property type="entry name" value="TPR-like"/>
    <property type="match status" value="2"/>
</dbReference>
<comment type="caution">
    <text evidence="3">The sequence shown here is derived from an EMBL/GenBank/DDBJ whole genome shotgun (WGS) entry which is preliminary data.</text>
</comment>
<dbReference type="GeneID" id="93649220"/>
<dbReference type="SMART" id="SM00028">
    <property type="entry name" value="TPR"/>
    <property type="match status" value="9"/>
</dbReference>
<feature type="region of interest" description="Disordered" evidence="2">
    <location>
        <begin position="1"/>
        <end position="78"/>
    </location>
</feature>
<feature type="repeat" description="TPR" evidence="1">
    <location>
        <begin position="468"/>
        <end position="501"/>
    </location>
</feature>
<evidence type="ECO:0000313" key="4">
    <source>
        <dbReference type="Proteomes" id="UP000669133"/>
    </source>
</evidence>